<gene>
    <name evidence="3" type="ORF">HIJ39_10020</name>
</gene>
<evidence type="ECO:0000313" key="4">
    <source>
        <dbReference type="Proteomes" id="UP000533476"/>
    </source>
</evidence>
<comment type="caution">
    <text evidence="3">The sequence shown here is derived from an EMBL/GenBank/DDBJ whole genome shotgun (WGS) entry which is preliminary data.</text>
</comment>
<evidence type="ECO:0000313" key="3">
    <source>
        <dbReference type="EMBL" id="NMP22687.1"/>
    </source>
</evidence>
<dbReference type="SUPFAM" id="SSF55729">
    <property type="entry name" value="Acyl-CoA N-acyltransferases (Nat)"/>
    <property type="match status" value="1"/>
</dbReference>
<sequence length="165" mass="18123">MIQLPRSTWIMGPMTPEAAGEVVQWRYPPPFDFYNLEPAPEVLAELLDGSYHVARDTSGRVAAFYCTGVAARVPDGVYSENYLDVGLGLRPDLTGRRLGGPFLEDVLEVLARSSPIAGFRLTVATRNQRAVRLYQRLGFAIVRTFSAASGSFWVMVLPLSADTPS</sequence>
<keyword evidence="1" id="KW-0812">Transmembrane</keyword>
<dbReference type="InterPro" id="IPR016181">
    <property type="entry name" value="Acyl_CoA_acyltransferase"/>
</dbReference>
<keyword evidence="3" id="KW-0808">Transferase</keyword>
<protein>
    <submittedName>
        <fullName evidence="3">GNAT family N-acetyltransferase</fullName>
    </submittedName>
</protein>
<keyword evidence="1" id="KW-1133">Transmembrane helix</keyword>
<dbReference type="GO" id="GO:0016747">
    <property type="term" value="F:acyltransferase activity, transferring groups other than amino-acyl groups"/>
    <property type="evidence" value="ECO:0007669"/>
    <property type="project" value="InterPro"/>
</dbReference>
<reference evidence="3 4" key="1">
    <citation type="submission" date="2020-04" db="EMBL/GenBank/DDBJ databases">
        <authorList>
            <person name="Zhang R."/>
            <person name="Schippers A."/>
        </authorList>
    </citation>
    <scope>NUCLEOTIDE SEQUENCE [LARGE SCALE GENOMIC DNA]</scope>
    <source>
        <strain evidence="3 4">DSM 109850</strain>
    </source>
</reference>
<feature type="transmembrane region" description="Helical" evidence="1">
    <location>
        <begin position="137"/>
        <end position="156"/>
    </location>
</feature>
<dbReference type="AlphaFoldDB" id="A0A7Y0L4A5"/>
<dbReference type="RefSeq" id="WP_169099222.1">
    <property type="nucleotide sequence ID" value="NZ_JABBVZ010000028.1"/>
</dbReference>
<dbReference type="Proteomes" id="UP000533476">
    <property type="component" value="Unassembled WGS sequence"/>
</dbReference>
<feature type="domain" description="N-acetyltransferase" evidence="2">
    <location>
        <begin position="22"/>
        <end position="139"/>
    </location>
</feature>
<organism evidence="3 4">
    <name type="scientific">Sulfobacillus harzensis</name>
    <dbReference type="NCBI Taxonomy" id="2729629"/>
    <lineage>
        <taxon>Bacteria</taxon>
        <taxon>Bacillati</taxon>
        <taxon>Bacillota</taxon>
        <taxon>Clostridia</taxon>
        <taxon>Eubacteriales</taxon>
        <taxon>Clostridiales Family XVII. Incertae Sedis</taxon>
        <taxon>Sulfobacillus</taxon>
    </lineage>
</organism>
<proteinExistence type="predicted"/>
<dbReference type="EMBL" id="JABBVZ010000028">
    <property type="protein sequence ID" value="NMP22687.1"/>
    <property type="molecule type" value="Genomic_DNA"/>
</dbReference>
<accession>A0A7Y0L4A5</accession>
<keyword evidence="4" id="KW-1185">Reference proteome</keyword>
<dbReference type="Pfam" id="PF00583">
    <property type="entry name" value="Acetyltransf_1"/>
    <property type="match status" value="1"/>
</dbReference>
<dbReference type="Gene3D" id="3.40.630.30">
    <property type="match status" value="1"/>
</dbReference>
<name>A0A7Y0L4A5_9FIRM</name>
<evidence type="ECO:0000256" key="1">
    <source>
        <dbReference type="SAM" id="Phobius"/>
    </source>
</evidence>
<keyword evidence="1" id="KW-0472">Membrane</keyword>
<evidence type="ECO:0000259" key="2">
    <source>
        <dbReference type="Pfam" id="PF00583"/>
    </source>
</evidence>
<dbReference type="InterPro" id="IPR000182">
    <property type="entry name" value="GNAT_dom"/>
</dbReference>